<accession>A0ABR6YHR1</accession>
<evidence type="ECO:0000313" key="2">
    <source>
        <dbReference type="EMBL" id="MBC3876125.1"/>
    </source>
</evidence>
<reference evidence="2 3" key="1">
    <citation type="submission" date="2020-08" db="EMBL/GenBank/DDBJ databases">
        <title>Novel species isolated from subtropical streams in China.</title>
        <authorList>
            <person name="Lu H."/>
        </authorList>
    </citation>
    <scope>NUCLEOTIDE SEQUENCE [LARGE SCALE GENOMIC DNA]</scope>
    <source>
        <strain evidence="2 3">LX15W</strain>
    </source>
</reference>
<proteinExistence type="predicted"/>
<keyword evidence="3" id="KW-1185">Reference proteome</keyword>
<name>A0ABR6YHR1_9BURK</name>
<dbReference type="RefSeq" id="WP_186944250.1">
    <property type="nucleotide sequence ID" value="NZ_JACOGA010000043.1"/>
</dbReference>
<protein>
    <submittedName>
        <fullName evidence="2">Transposase</fullName>
    </submittedName>
</protein>
<dbReference type="InterPro" id="IPR047650">
    <property type="entry name" value="Transpos_IS110"/>
</dbReference>
<sequence length="246" mass="27860">MLATLRDDFTAEKMVLAVALELSNGSWKMGLSDGRRAKPTVITVSDEQPHARLMAAVKVIQEILVKWLLPTDTKVIVMYEAGQDGFWICRALNAMGYTGLVIDAASVPVGRQARRAKTDRLDAIMLVNCLRGWLRGEQDRLRILHIPAELAEAERQLLRDRGVLQKEIGQHHDRMRKLLRTVGCWDEIDRDFARRLEAGEVRCYDGSMLPAELLARLLRECERLALVEEQFKALTKTQVSQLSKAV</sequence>
<feature type="non-terminal residue" evidence="2">
    <location>
        <position position="246"/>
    </location>
</feature>
<dbReference type="PANTHER" id="PTHR33055:SF3">
    <property type="entry name" value="PUTATIVE TRANSPOSASE FOR IS117-RELATED"/>
    <property type="match status" value="1"/>
</dbReference>
<comment type="caution">
    <text evidence="2">The sequence shown here is derived from an EMBL/GenBank/DDBJ whole genome shotgun (WGS) entry which is preliminary data.</text>
</comment>
<dbReference type="EMBL" id="JACOGA010000043">
    <property type="protein sequence ID" value="MBC3876125.1"/>
    <property type="molecule type" value="Genomic_DNA"/>
</dbReference>
<organism evidence="2 3">
    <name type="scientific">Undibacterium flavidum</name>
    <dbReference type="NCBI Taxonomy" id="2762297"/>
    <lineage>
        <taxon>Bacteria</taxon>
        <taxon>Pseudomonadati</taxon>
        <taxon>Pseudomonadota</taxon>
        <taxon>Betaproteobacteria</taxon>
        <taxon>Burkholderiales</taxon>
        <taxon>Oxalobacteraceae</taxon>
        <taxon>Undibacterium</taxon>
    </lineage>
</organism>
<evidence type="ECO:0000259" key="1">
    <source>
        <dbReference type="Pfam" id="PF01548"/>
    </source>
</evidence>
<dbReference type="Proteomes" id="UP000624279">
    <property type="component" value="Unassembled WGS sequence"/>
</dbReference>
<feature type="domain" description="Transposase IS110-like N-terminal" evidence="1">
    <location>
        <begin position="64"/>
        <end position="181"/>
    </location>
</feature>
<evidence type="ECO:0000313" key="3">
    <source>
        <dbReference type="Proteomes" id="UP000624279"/>
    </source>
</evidence>
<dbReference type="Pfam" id="PF01548">
    <property type="entry name" value="DEDD_Tnp_IS110"/>
    <property type="match status" value="1"/>
</dbReference>
<dbReference type="InterPro" id="IPR002525">
    <property type="entry name" value="Transp_IS110-like_N"/>
</dbReference>
<dbReference type="PANTHER" id="PTHR33055">
    <property type="entry name" value="TRANSPOSASE FOR INSERTION SEQUENCE ELEMENT IS1111A"/>
    <property type="match status" value="1"/>
</dbReference>
<gene>
    <name evidence="2" type="ORF">H8K55_21265</name>
</gene>